<sequence>MKKKETDHAGEYQDRKKKPVDILDSDKGTTTTNPMHGDLSEKPEKENKAVRDSEASKKSKH</sequence>
<accession>A0A1I0P7Q4</accession>
<dbReference type="OrthoDB" id="678045at2"/>
<reference evidence="3" key="1">
    <citation type="submission" date="2016-10" db="EMBL/GenBank/DDBJ databases">
        <authorList>
            <person name="Varghese N."/>
            <person name="Submissions S."/>
        </authorList>
    </citation>
    <scope>NUCLEOTIDE SEQUENCE [LARGE SCALE GENOMIC DNA]</scope>
    <source>
        <strain evidence="3">DSM 3695</strain>
    </source>
</reference>
<feature type="compositionally biased region" description="Basic and acidic residues" evidence="1">
    <location>
        <begin position="1"/>
        <end position="27"/>
    </location>
</feature>
<dbReference type="EMBL" id="FOJG01000001">
    <property type="protein sequence ID" value="SEW10227.1"/>
    <property type="molecule type" value="Genomic_DNA"/>
</dbReference>
<feature type="region of interest" description="Disordered" evidence="1">
    <location>
        <begin position="1"/>
        <end position="61"/>
    </location>
</feature>
<proteinExistence type="predicted"/>
<gene>
    <name evidence="2" type="ORF">SAMN04488122_0607</name>
</gene>
<dbReference type="AlphaFoldDB" id="A0A1I0P7Q4"/>
<keyword evidence="3" id="KW-1185">Reference proteome</keyword>
<protein>
    <submittedName>
        <fullName evidence="2">Uncharacterized protein</fullName>
    </submittedName>
</protein>
<dbReference type="RefSeq" id="WP_089890372.1">
    <property type="nucleotide sequence ID" value="NZ_FOJG01000001.1"/>
</dbReference>
<organism evidence="2 3">
    <name type="scientific">Chitinophaga arvensicola</name>
    <dbReference type="NCBI Taxonomy" id="29529"/>
    <lineage>
        <taxon>Bacteria</taxon>
        <taxon>Pseudomonadati</taxon>
        <taxon>Bacteroidota</taxon>
        <taxon>Chitinophagia</taxon>
        <taxon>Chitinophagales</taxon>
        <taxon>Chitinophagaceae</taxon>
        <taxon>Chitinophaga</taxon>
    </lineage>
</organism>
<feature type="compositionally biased region" description="Basic and acidic residues" evidence="1">
    <location>
        <begin position="38"/>
        <end position="61"/>
    </location>
</feature>
<evidence type="ECO:0000313" key="2">
    <source>
        <dbReference type="EMBL" id="SEW10227.1"/>
    </source>
</evidence>
<evidence type="ECO:0000256" key="1">
    <source>
        <dbReference type="SAM" id="MobiDB-lite"/>
    </source>
</evidence>
<name>A0A1I0P7Q4_9BACT</name>
<evidence type="ECO:0000313" key="3">
    <source>
        <dbReference type="Proteomes" id="UP000199310"/>
    </source>
</evidence>
<dbReference type="Proteomes" id="UP000199310">
    <property type="component" value="Unassembled WGS sequence"/>
</dbReference>